<evidence type="ECO:0000256" key="1">
    <source>
        <dbReference type="SAM" id="MobiDB-lite"/>
    </source>
</evidence>
<dbReference type="Proteomes" id="UP001164746">
    <property type="component" value="Chromosome 14"/>
</dbReference>
<feature type="region of interest" description="Disordered" evidence="1">
    <location>
        <begin position="145"/>
        <end position="204"/>
    </location>
</feature>
<keyword evidence="3" id="KW-1185">Reference proteome</keyword>
<evidence type="ECO:0000313" key="3">
    <source>
        <dbReference type="Proteomes" id="UP001164746"/>
    </source>
</evidence>
<protein>
    <submittedName>
        <fullName evidence="2">Uncharacterized protein</fullName>
    </submittedName>
</protein>
<proteinExistence type="predicted"/>
<feature type="compositionally biased region" description="Polar residues" evidence="1">
    <location>
        <begin position="179"/>
        <end position="189"/>
    </location>
</feature>
<name>A0ABY7FRX9_MYAAR</name>
<sequence>MSMMRVNDAEWGEEGENITLSGLQGFVSTLDEHSGTSICSSDFLARHALLPMVEASVRAFLTTCASPGESLIVPDWSLCGERDSFNCTYVHMWANSKLRSEKDAPRQSTVNSYYDDIDHQKARSAMQLQPLPKTPSDTLTAIKHTSTPAHHPLPRPHIQSGIEHRLPSADDPVHRHSSTDSTSLGSRDQSPYEGMTRGGPTEDYHQYAAIQPLSPGNLVTTESEHSYFVLEKRPG</sequence>
<gene>
    <name evidence="2" type="ORF">MAR_010689</name>
</gene>
<reference evidence="2" key="1">
    <citation type="submission" date="2022-11" db="EMBL/GenBank/DDBJ databases">
        <title>Centuries of genome instability and evolution in soft-shell clam transmissible cancer (bioRxiv).</title>
        <authorList>
            <person name="Hart S.F.M."/>
            <person name="Yonemitsu M.A."/>
            <person name="Giersch R.M."/>
            <person name="Beal B.F."/>
            <person name="Arriagada G."/>
            <person name="Davis B.W."/>
            <person name="Ostrander E.A."/>
            <person name="Goff S.P."/>
            <person name="Metzger M.J."/>
        </authorList>
    </citation>
    <scope>NUCLEOTIDE SEQUENCE</scope>
    <source>
        <strain evidence="2">MELC-2E11</strain>
        <tissue evidence="2">Siphon/mantle</tissue>
    </source>
</reference>
<feature type="compositionally biased region" description="Basic and acidic residues" evidence="1">
    <location>
        <begin position="162"/>
        <end position="178"/>
    </location>
</feature>
<dbReference type="EMBL" id="CP111025">
    <property type="protein sequence ID" value="WAR24985.1"/>
    <property type="molecule type" value="Genomic_DNA"/>
</dbReference>
<evidence type="ECO:0000313" key="2">
    <source>
        <dbReference type="EMBL" id="WAR24985.1"/>
    </source>
</evidence>
<accession>A0ABY7FRX9</accession>
<organism evidence="2 3">
    <name type="scientific">Mya arenaria</name>
    <name type="common">Soft-shell clam</name>
    <dbReference type="NCBI Taxonomy" id="6604"/>
    <lineage>
        <taxon>Eukaryota</taxon>
        <taxon>Metazoa</taxon>
        <taxon>Spiralia</taxon>
        <taxon>Lophotrochozoa</taxon>
        <taxon>Mollusca</taxon>
        <taxon>Bivalvia</taxon>
        <taxon>Autobranchia</taxon>
        <taxon>Heteroconchia</taxon>
        <taxon>Euheterodonta</taxon>
        <taxon>Imparidentia</taxon>
        <taxon>Neoheterodontei</taxon>
        <taxon>Myida</taxon>
        <taxon>Myoidea</taxon>
        <taxon>Myidae</taxon>
        <taxon>Mya</taxon>
    </lineage>
</organism>